<evidence type="ECO:0000313" key="1">
    <source>
        <dbReference type="EMBL" id="GAA2929047.1"/>
    </source>
</evidence>
<dbReference type="EMBL" id="BAAAXZ010000100">
    <property type="protein sequence ID" value="GAA2929047.1"/>
    <property type="molecule type" value="Genomic_DNA"/>
</dbReference>
<keyword evidence="2" id="KW-1185">Reference proteome</keyword>
<sequence length="137" mass="14581">MSLLGGQLAAGVQAEVDGEVRQLPSQRLHDSRQRATIAWSSSIRSAFAARSAEVDVAADRWPVLRVALADRAAEFVDLGGDALDGVRVDVAVVEGHVHARAVVPDDRRVEEVGPAERVRRDVEAVLEVPVSSPASGK</sequence>
<comment type="caution">
    <text evidence="1">The sequence shown here is derived from an EMBL/GenBank/DDBJ whole genome shotgun (WGS) entry which is preliminary data.</text>
</comment>
<accession>A0ABN3WVV7</accession>
<gene>
    <name evidence="1" type="ORF">GCM10020221_26080</name>
</gene>
<dbReference type="Proteomes" id="UP001501102">
    <property type="component" value="Unassembled WGS sequence"/>
</dbReference>
<protein>
    <submittedName>
        <fullName evidence="1">Uncharacterized protein</fullName>
    </submittedName>
</protein>
<name>A0ABN3WVV7_STRTU</name>
<proteinExistence type="predicted"/>
<organism evidence="1 2">
    <name type="scientific">Streptomyces thioluteus</name>
    <dbReference type="NCBI Taxonomy" id="66431"/>
    <lineage>
        <taxon>Bacteria</taxon>
        <taxon>Bacillati</taxon>
        <taxon>Actinomycetota</taxon>
        <taxon>Actinomycetes</taxon>
        <taxon>Kitasatosporales</taxon>
        <taxon>Streptomycetaceae</taxon>
        <taxon>Streptomyces</taxon>
    </lineage>
</organism>
<reference evidence="2" key="1">
    <citation type="journal article" date="2019" name="Int. J. Syst. Evol. Microbiol.">
        <title>The Global Catalogue of Microorganisms (GCM) 10K type strain sequencing project: providing services to taxonomists for standard genome sequencing and annotation.</title>
        <authorList>
            <consortium name="The Broad Institute Genomics Platform"/>
            <consortium name="The Broad Institute Genome Sequencing Center for Infectious Disease"/>
            <person name="Wu L."/>
            <person name="Ma J."/>
        </authorList>
    </citation>
    <scope>NUCLEOTIDE SEQUENCE [LARGE SCALE GENOMIC DNA]</scope>
    <source>
        <strain evidence="2">JCM 4087</strain>
    </source>
</reference>
<evidence type="ECO:0000313" key="2">
    <source>
        <dbReference type="Proteomes" id="UP001501102"/>
    </source>
</evidence>